<accession>A0ABU0IUQ8</accession>
<evidence type="ECO:0000313" key="7">
    <source>
        <dbReference type="Proteomes" id="UP001228905"/>
    </source>
</evidence>
<feature type="transmembrane region" description="Helical" evidence="5">
    <location>
        <begin position="169"/>
        <end position="189"/>
    </location>
</feature>
<evidence type="ECO:0000256" key="4">
    <source>
        <dbReference type="ARBA" id="ARBA00023136"/>
    </source>
</evidence>
<organism evidence="6 7">
    <name type="scientific">Caulobacter ginsengisoli</name>
    <dbReference type="NCBI Taxonomy" id="400775"/>
    <lineage>
        <taxon>Bacteria</taxon>
        <taxon>Pseudomonadati</taxon>
        <taxon>Pseudomonadota</taxon>
        <taxon>Alphaproteobacteria</taxon>
        <taxon>Caulobacterales</taxon>
        <taxon>Caulobacteraceae</taxon>
        <taxon>Caulobacter</taxon>
    </lineage>
</organism>
<evidence type="ECO:0000256" key="3">
    <source>
        <dbReference type="ARBA" id="ARBA00022989"/>
    </source>
</evidence>
<dbReference type="EMBL" id="JAUSVS010000008">
    <property type="protein sequence ID" value="MDQ0465753.1"/>
    <property type="molecule type" value="Genomic_DNA"/>
</dbReference>
<feature type="transmembrane region" description="Helical" evidence="5">
    <location>
        <begin position="40"/>
        <end position="62"/>
    </location>
</feature>
<dbReference type="Proteomes" id="UP001228905">
    <property type="component" value="Unassembled WGS sequence"/>
</dbReference>
<dbReference type="RefSeq" id="WP_307351345.1">
    <property type="nucleotide sequence ID" value="NZ_JAUSVS010000008.1"/>
</dbReference>
<feature type="transmembrane region" description="Helical" evidence="5">
    <location>
        <begin position="95"/>
        <end position="116"/>
    </location>
</feature>
<dbReference type="PANTHER" id="PTHR13285">
    <property type="entry name" value="ACYLTRANSFERASE"/>
    <property type="match status" value="1"/>
</dbReference>
<feature type="transmembrane region" description="Helical" evidence="5">
    <location>
        <begin position="285"/>
        <end position="307"/>
    </location>
</feature>
<sequence>MNEGLLLPAFAWLCAITALAWLVPARWQPLVVGLGGGGLLAWYAPASLAVLGAGTVVSFSVARLTRLRSVGVSLTIAGLAAAYAALLWGSRQASGLSLILPLGMAYYVLRTVHYLVEANLGRLRPHSLADYATYQFLPSALFFGPIHRFDEFQRDLARRRWDNAVFSRGLGRILAGAGKIVVIGNFILVERLGYSAQTDPLGGGALDIYRHGLLSWANLYFQFSGYSDIGIGFAALMGFRLRENFDWPFLARNIGDFWRRWHISLSTWCRDYVYAPAMARTRSHLLAITASMLVLGLWHAISLHYLLWGLYHALGLSIWRRFTALAPAMGRLPAPIRHTWTAFAVFLTLNFVVLSFTVTTLVERLIERI</sequence>
<gene>
    <name evidence="6" type="ORF">QO010_003545</name>
</gene>
<comment type="caution">
    <text evidence="6">The sequence shown here is derived from an EMBL/GenBank/DDBJ whole genome shotgun (WGS) entry which is preliminary data.</text>
</comment>
<keyword evidence="4 5" id="KW-0472">Membrane</keyword>
<evidence type="ECO:0000313" key="6">
    <source>
        <dbReference type="EMBL" id="MDQ0465753.1"/>
    </source>
</evidence>
<feature type="transmembrane region" description="Helical" evidence="5">
    <location>
        <begin position="219"/>
        <end position="239"/>
    </location>
</feature>
<dbReference type="InterPro" id="IPR004299">
    <property type="entry name" value="MBOAT_fam"/>
</dbReference>
<keyword evidence="7" id="KW-1185">Reference proteome</keyword>
<feature type="transmembrane region" description="Helical" evidence="5">
    <location>
        <begin position="340"/>
        <end position="362"/>
    </location>
</feature>
<dbReference type="Pfam" id="PF03062">
    <property type="entry name" value="MBOAT"/>
    <property type="match status" value="1"/>
</dbReference>
<proteinExistence type="predicted"/>
<dbReference type="InterPro" id="IPR051085">
    <property type="entry name" value="MB_O-acyltransferase"/>
</dbReference>
<evidence type="ECO:0000256" key="1">
    <source>
        <dbReference type="ARBA" id="ARBA00004141"/>
    </source>
</evidence>
<keyword evidence="3 5" id="KW-1133">Transmembrane helix</keyword>
<protein>
    <submittedName>
        <fullName evidence="6">Alginate O-acetyltransferase complex protein AlgI</fullName>
    </submittedName>
</protein>
<reference evidence="6 7" key="1">
    <citation type="submission" date="2023-07" db="EMBL/GenBank/DDBJ databases">
        <title>Genomic Encyclopedia of Type Strains, Phase IV (KMG-IV): sequencing the most valuable type-strain genomes for metagenomic binning, comparative biology and taxonomic classification.</title>
        <authorList>
            <person name="Goeker M."/>
        </authorList>
    </citation>
    <scope>NUCLEOTIDE SEQUENCE [LARGE SCALE GENOMIC DNA]</scope>
    <source>
        <strain evidence="6 7">DSM 18695</strain>
    </source>
</reference>
<feature type="transmembrane region" description="Helical" evidence="5">
    <location>
        <begin position="69"/>
        <end position="89"/>
    </location>
</feature>
<evidence type="ECO:0000256" key="5">
    <source>
        <dbReference type="SAM" id="Phobius"/>
    </source>
</evidence>
<dbReference type="PANTHER" id="PTHR13285:SF18">
    <property type="entry name" value="PROTEIN-CYSTEINE N-PALMITOYLTRANSFERASE RASP"/>
    <property type="match status" value="1"/>
</dbReference>
<keyword evidence="2 5" id="KW-0812">Transmembrane</keyword>
<evidence type="ECO:0000256" key="2">
    <source>
        <dbReference type="ARBA" id="ARBA00022692"/>
    </source>
</evidence>
<comment type="subcellular location">
    <subcellularLocation>
        <location evidence="1">Membrane</location>
        <topology evidence="1">Multi-pass membrane protein</topology>
    </subcellularLocation>
</comment>
<name>A0ABU0IUQ8_9CAUL</name>